<dbReference type="InterPro" id="IPR001680">
    <property type="entry name" value="WD40_rpt"/>
</dbReference>
<dbReference type="InterPro" id="IPR007319">
    <property type="entry name" value="WDR36/Utp21_C"/>
</dbReference>
<accession>A0A316U6W5</accession>
<name>A0A316U6W5_9BASI</name>
<feature type="region of interest" description="Disordered" evidence="2">
    <location>
        <begin position="878"/>
        <end position="904"/>
    </location>
</feature>
<organism evidence="5 6">
    <name type="scientific">Pseudomicrostroma glucosiphilum</name>
    <dbReference type="NCBI Taxonomy" id="1684307"/>
    <lineage>
        <taxon>Eukaryota</taxon>
        <taxon>Fungi</taxon>
        <taxon>Dikarya</taxon>
        <taxon>Basidiomycota</taxon>
        <taxon>Ustilaginomycotina</taxon>
        <taxon>Exobasidiomycetes</taxon>
        <taxon>Microstromatales</taxon>
        <taxon>Microstromatales incertae sedis</taxon>
        <taxon>Pseudomicrostroma</taxon>
    </lineage>
</organism>
<feature type="repeat" description="WD" evidence="1">
    <location>
        <begin position="343"/>
        <end position="374"/>
    </location>
</feature>
<dbReference type="RefSeq" id="XP_025348130.1">
    <property type="nucleotide sequence ID" value="XM_025494912.1"/>
</dbReference>
<evidence type="ECO:0000313" key="5">
    <source>
        <dbReference type="EMBL" id="PWN20970.1"/>
    </source>
</evidence>
<dbReference type="GO" id="GO:0034388">
    <property type="term" value="C:Pwp2p-containing subcomplex of 90S preribosome"/>
    <property type="evidence" value="ECO:0007669"/>
    <property type="project" value="TreeGrafter"/>
</dbReference>
<feature type="region of interest" description="Disordered" evidence="2">
    <location>
        <begin position="1"/>
        <end position="31"/>
    </location>
</feature>
<dbReference type="GO" id="GO:0006364">
    <property type="term" value="P:rRNA processing"/>
    <property type="evidence" value="ECO:0007669"/>
    <property type="project" value="InterPro"/>
</dbReference>
<dbReference type="InterPro" id="IPR059157">
    <property type="entry name" value="WDR36-Utp21_N"/>
</dbReference>
<feature type="domain" description="WDR36/Utp21 C-terminal" evidence="3">
    <location>
        <begin position="828"/>
        <end position="1076"/>
    </location>
</feature>
<feature type="region of interest" description="Disordered" evidence="2">
    <location>
        <begin position="1007"/>
        <end position="1037"/>
    </location>
</feature>
<evidence type="ECO:0000313" key="6">
    <source>
        <dbReference type="Proteomes" id="UP000245942"/>
    </source>
</evidence>
<feature type="region of interest" description="Disordered" evidence="2">
    <location>
        <begin position="383"/>
        <end position="417"/>
    </location>
</feature>
<protein>
    <submittedName>
        <fullName evidence="5">WD40 repeat-like protein</fullName>
    </submittedName>
</protein>
<dbReference type="GO" id="GO:0032040">
    <property type="term" value="C:small-subunit processome"/>
    <property type="evidence" value="ECO:0007669"/>
    <property type="project" value="InterPro"/>
</dbReference>
<dbReference type="GeneID" id="37016646"/>
<dbReference type="STRING" id="1684307.A0A316U6W5"/>
<dbReference type="PANTHER" id="PTHR22840:SF12">
    <property type="entry name" value="WD REPEAT-CONTAINING PROTEIN 36"/>
    <property type="match status" value="1"/>
</dbReference>
<dbReference type="OrthoDB" id="10250769at2759"/>
<evidence type="ECO:0000256" key="1">
    <source>
        <dbReference type="PROSITE-ProRule" id="PRU00221"/>
    </source>
</evidence>
<dbReference type="SMART" id="SM00320">
    <property type="entry name" value="WD40"/>
    <property type="match status" value="6"/>
</dbReference>
<dbReference type="PROSITE" id="PS50082">
    <property type="entry name" value="WD_REPEATS_2"/>
    <property type="match status" value="1"/>
</dbReference>
<dbReference type="AlphaFoldDB" id="A0A316U6W5"/>
<gene>
    <name evidence="5" type="ORF">BCV69DRAFT_312249</name>
</gene>
<dbReference type="Gene3D" id="2.130.10.10">
    <property type="entry name" value="YVTN repeat-like/Quinoprotein amine dehydrogenase"/>
    <property type="match status" value="2"/>
</dbReference>
<dbReference type="SUPFAM" id="SSF50978">
    <property type="entry name" value="WD40 repeat-like"/>
    <property type="match status" value="2"/>
</dbReference>
<dbReference type="PANTHER" id="PTHR22840">
    <property type="entry name" value="WD REPEAT-CONTAINING PROTEIN 36"/>
    <property type="match status" value="1"/>
</dbReference>
<sequence length="1081" mass="115640">MDAATTSKRPRLANGDADGHGKDASALATTPATPRRRHLFTPYLAMGIITDHVPFVVQVRHGGKDADKPDVNIVTSLGDSWSIWTAESLMQVFVGAQLPSSITQLALSTSPDSILASAGSTIHRFTRGKVVARYSCSEVNIPISHFIVFGDSIVALSGSTLSHFSLSTSQLTNAIELPSAERSVPTAIVHPTTYLHKVLLGMSNGDLALWNIRDSSLVHHFSASSLFEAHGITINAPDPVSIIALAQTPALDVIAITTSNNCILLHDIKYDTAIMTFRLEAPLSSTPPTFRTDGRAHTMALGSRSGDIFIFDLDPAASGALQKKGTDAAEPVANSPRLTHTIRNAHAAPVSGLEFVAGQPLLISSAADNAIKQWFFEPASSTSAYDGGSGGASTSSGSASLPRLLKSREGHSEPPSLVRWYGTDGRAPLLTAGRDRSVRLGWVGREARGGELSQGSIVRKANQLSLPPTSLKLEAASSLSFSLTRSRDWDDILTVHPSSPARMWYGRDRRTNATPLMHQKSSKKNSSSGSVATSGVVSHCGNFGIVGMSNGTVEMWNMQSGRYVRSFDTRPVSYVQEESGVGTKKLKKRREVRGKGSKVVGLTADEGNKELAVVTSSGGVYFFDFYGTTLLSSHQFPSLVGLRTSPQATLLALIPLGLSQPLLILDFVTRRVVRRFGPLPARVTDVTFSPTLRSLLISTMDGCLSTFDMPSGLLIDRMRLREVIVSLDWSPDGSMVAGCGTDGKGVYLWTWSSGRGRIDEDEEGAAGAEDIAEEEATLPSVRGPTAGDDDEALEEAVGSLDLQGTHYTGEVSATPLLSGPADEAGSHPLITTTSQSRTKWATLLSLDLIKARDRPKEAPKKPKKAPFFLGASVAPPSSATGTAAAPINGHGKAQSNGRAALESTGPRETLLESLTRQDLSLSDSTPTERLLHQVTSEGGSDPEGDALFSHLLSLSPPQLDLVLRLELASVESMTHFLLACAKRLAAGRDYEAILALVESLRRSRGEEMVEGLFPSEDDEEDEAQQEDGEQEEAEGEVAERRRLKLAWTEYLRAQTRAGARLGDLLDYNVGTLSFLRGVPIV</sequence>
<evidence type="ECO:0000256" key="2">
    <source>
        <dbReference type="SAM" id="MobiDB-lite"/>
    </source>
</evidence>
<evidence type="ECO:0000259" key="3">
    <source>
        <dbReference type="Pfam" id="PF04192"/>
    </source>
</evidence>
<dbReference type="Proteomes" id="UP000245942">
    <property type="component" value="Unassembled WGS sequence"/>
</dbReference>
<feature type="domain" description="WDR36/Utp21 N-terminal" evidence="4">
    <location>
        <begin position="73"/>
        <end position="377"/>
    </location>
</feature>
<dbReference type="Pfam" id="PF25168">
    <property type="entry name" value="Beta-prop_WDR36-Utp21_2nd"/>
    <property type="match status" value="1"/>
</dbReference>
<feature type="compositionally biased region" description="Low complexity" evidence="2">
    <location>
        <begin position="383"/>
        <end position="400"/>
    </location>
</feature>
<dbReference type="Pfam" id="PF25171">
    <property type="entry name" value="Beta-prop_WDR36-Utp21_1st"/>
    <property type="match status" value="1"/>
</dbReference>
<dbReference type="Pfam" id="PF04192">
    <property type="entry name" value="Utp21"/>
    <property type="match status" value="1"/>
</dbReference>
<dbReference type="InterPro" id="IPR036322">
    <property type="entry name" value="WD40_repeat_dom_sf"/>
</dbReference>
<feature type="compositionally biased region" description="Acidic residues" evidence="2">
    <location>
        <begin position="1015"/>
        <end position="1036"/>
    </location>
</feature>
<keyword evidence="6" id="KW-1185">Reference proteome</keyword>
<dbReference type="EMBL" id="KZ819326">
    <property type="protein sequence ID" value="PWN20970.1"/>
    <property type="molecule type" value="Genomic_DNA"/>
</dbReference>
<keyword evidence="1" id="KW-0853">WD repeat</keyword>
<proteinExistence type="predicted"/>
<dbReference type="InterPro" id="IPR015943">
    <property type="entry name" value="WD40/YVTN_repeat-like_dom_sf"/>
</dbReference>
<reference evidence="5 6" key="1">
    <citation type="journal article" date="2018" name="Mol. Biol. Evol.">
        <title>Broad Genomic Sampling Reveals a Smut Pathogenic Ancestry of the Fungal Clade Ustilaginomycotina.</title>
        <authorList>
            <person name="Kijpornyongpan T."/>
            <person name="Mondo S.J."/>
            <person name="Barry K."/>
            <person name="Sandor L."/>
            <person name="Lee J."/>
            <person name="Lipzen A."/>
            <person name="Pangilinan J."/>
            <person name="LaButti K."/>
            <person name="Hainaut M."/>
            <person name="Henrissat B."/>
            <person name="Grigoriev I.V."/>
            <person name="Spatafora J.W."/>
            <person name="Aime M.C."/>
        </authorList>
    </citation>
    <scope>NUCLEOTIDE SEQUENCE [LARGE SCALE GENOMIC DNA]</scope>
    <source>
        <strain evidence="5 6">MCA 4718</strain>
    </source>
</reference>
<evidence type="ECO:0000259" key="4">
    <source>
        <dbReference type="Pfam" id="PF25171"/>
    </source>
</evidence>